<name>A0A1H0J4W0_9HYPH</name>
<proteinExistence type="predicted"/>
<keyword evidence="4" id="KW-1185">Reference proteome</keyword>
<feature type="region of interest" description="Disordered" evidence="1">
    <location>
        <begin position="32"/>
        <end position="135"/>
    </location>
</feature>
<evidence type="ECO:0000256" key="2">
    <source>
        <dbReference type="SAM" id="Phobius"/>
    </source>
</evidence>
<gene>
    <name evidence="3" type="ORF">SAMN05216360_12146</name>
</gene>
<dbReference type="SUPFAM" id="SSF81585">
    <property type="entry name" value="PsbU/PolX domain-like"/>
    <property type="match status" value="1"/>
</dbReference>
<evidence type="ECO:0000313" key="3">
    <source>
        <dbReference type="EMBL" id="SDO38632.1"/>
    </source>
</evidence>
<keyword evidence="2" id="KW-0472">Membrane</keyword>
<dbReference type="RefSeq" id="WP_091721546.1">
    <property type="nucleotide sequence ID" value="NZ_FNHS01000021.1"/>
</dbReference>
<dbReference type="AlphaFoldDB" id="A0A1H0J4W0"/>
<dbReference type="Pfam" id="PF12836">
    <property type="entry name" value="HHH_3"/>
    <property type="match status" value="1"/>
</dbReference>
<keyword evidence="2" id="KW-0812">Transmembrane</keyword>
<protein>
    <submittedName>
        <fullName evidence="3">Helix-hairpin-helix motif-containing protein</fullName>
    </submittedName>
</protein>
<dbReference type="Proteomes" id="UP000198704">
    <property type="component" value="Unassembled WGS sequence"/>
</dbReference>
<sequence length="188" mass="19457">MTRSILSVSAGLAVIAVILAALWIGFGPRTQVGPDKRTASIPLSQQQRSPVDARGQSIRAITPGSPSGSGMAAMPPASYPSAASPAVPSGQPRPSADPGSPARQPDDASATGLRTETAPGTPHEPSVPPGEGVDLNTASVEQLNGLGAGMIGRRIVEFRPYTSPDELLSRRVLKRTDYDTIKNAVTVR</sequence>
<dbReference type="EMBL" id="FNHS01000021">
    <property type="protein sequence ID" value="SDO38632.1"/>
    <property type="molecule type" value="Genomic_DNA"/>
</dbReference>
<dbReference type="STRING" id="582672.SAMN05216360_12146"/>
<accession>A0A1H0J4W0</accession>
<dbReference type="Gene3D" id="1.10.150.320">
    <property type="entry name" value="Photosystem II 12 kDa extrinsic protein"/>
    <property type="match status" value="1"/>
</dbReference>
<feature type="compositionally biased region" description="Low complexity" evidence="1">
    <location>
        <begin position="69"/>
        <end position="92"/>
    </location>
</feature>
<keyword evidence="2" id="KW-1133">Transmembrane helix</keyword>
<organism evidence="3 4">
    <name type="scientific">Methylobacterium phyllostachyos</name>
    <dbReference type="NCBI Taxonomy" id="582672"/>
    <lineage>
        <taxon>Bacteria</taxon>
        <taxon>Pseudomonadati</taxon>
        <taxon>Pseudomonadota</taxon>
        <taxon>Alphaproteobacteria</taxon>
        <taxon>Hyphomicrobiales</taxon>
        <taxon>Methylobacteriaceae</taxon>
        <taxon>Methylobacterium</taxon>
    </lineage>
</organism>
<reference evidence="4" key="1">
    <citation type="submission" date="2016-10" db="EMBL/GenBank/DDBJ databases">
        <authorList>
            <person name="Varghese N."/>
            <person name="Submissions S."/>
        </authorList>
    </citation>
    <scope>NUCLEOTIDE SEQUENCE [LARGE SCALE GENOMIC DNA]</scope>
    <source>
        <strain evidence="4">BL47</strain>
    </source>
</reference>
<dbReference type="OrthoDB" id="8020568at2"/>
<feature type="transmembrane region" description="Helical" evidence="2">
    <location>
        <begin position="6"/>
        <end position="26"/>
    </location>
</feature>
<evidence type="ECO:0000256" key="1">
    <source>
        <dbReference type="SAM" id="MobiDB-lite"/>
    </source>
</evidence>
<evidence type="ECO:0000313" key="4">
    <source>
        <dbReference type="Proteomes" id="UP000198704"/>
    </source>
</evidence>